<feature type="domain" description="Ig-like" evidence="2">
    <location>
        <begin position="10"/>
        <end position="125"/>
    </location>
</feature>
<dbReference type="Gene3D" id="2.60.40.10">
    <property type="entry name" value="Immunoglobulins"/>
    <property type="match status" value="1"/>
</dbReference>
<proteinExistence type="predicted"/>
<dbReference type="GO" id="GO:0050808">
    <property type="term" value="P:synapse organization"/>
    <property type="evidence" value="ECO:0007669"/>
    <property type="project" value="TreeGrafter"/>
</dbReference>
<dbReference type="PANTHER" id="PTHR23279:SF12">
    <property type="entry name" value="DEFECTIVE PROBOSCIS EXTENSION RESPONSE 14, ISOFORM A-RELATED"/>
    <property type="match status" value="1"/>
</dbReference>
<feature type="compositionally biased region" description="Polar residues" evidence="1">
    <location>
        <begin position="110"/>
        <end position="127"/>
    </location>
</feature>
<gene>
    <name evidence="3" type="ORF">Pcinc_029186</name>
</gene>
<name>A0AAE1F0W6_PETCI</name>
<dbReference type="Proteomes" id="UP001286313">
    <property type="component" value="Unassembled WGS sequence"/>
</dbReference>
<evidence type="ECO:0000256" key="1">
    <source>
        <dbReference type="SAM" id="MobiDB-lite"/>
    </source>
</evidence>
<dbReference type="InterPro" id="IPR007110">
    <property type="entry name" value="Ig-like_dom"/>
</dbReference>
<dbReference type="PANTHER" id="PTHR23279">
    <property type="entry name" value="DEFECTIVE PROBOSCIS EXTENSION RESPONSE DPR -RELATED"/>
    <property type="match status" value="1"/>
</dbReference>
<dbReference type="InterPro" id="IPR037448">
    <property type="entry name" value="Zig-8"/>
</dbReference>
<keyword evidence="4" id="KW-1185">Reference proteome</keyword>
<dbReference type="PROSITE" id="PS50835">
    <property type="entry name" value="IG_LIKE"/>
    <property type="match status" value="1"/>
</dbReference>
<protein>
    <recommendedName>
        <fullName evidence="2">Ig-like domain-containing protein</fullName>
    </recommendedName>
</protein>
<sequence length="127" mass="14533">MARDVQERRPFFGVAPITQRKAVMMSRGKRGKRAIIEGKGRLLDLYSGKKIKVDLVSWVKRQGNTLQLISFGSSTYHNNDRYKLEFIKPNNWQLVIEAAEEGDQGDYECQVSSHPPTDTHSLPLSLW</sequence>
<evidence type="ECO:0000259" key="2">
    <source>
        <dbReference type="PROSITE" id="PS50835"/>
    </source>
</evidence>
<accession>A0AAE1F0W6</accession>
<dbReference type="InterPro" id="IPR036179">
    <property type="entry name" value="Ig-like_dom_sf"/>
</dbReference>
<feature type="region of interest" description="Disordered" evidence="1">
    <location>
        <begin position="105"/>
        <end position="127"/>
    </location>
</feature>
<evidence type="ECO:0000313" key="4">
    <source>
        <dbReference type="Proteomes" id="UP001286313"/>
    </source>
</evidence>
<comment type="caution">
    <text evidence="3">The sequence shown here is derived from an EMBL/GenBank/DDBJ whole genome shotgun (WGS) entry which is preliminary data.</text>
</comment>
<dbReference type="AlphaFoldDB" id="A0AAE1F0W6"/>
<dbReference type="SUPFAM" id="SSF48726">
    <property type="entry name" value="Immunoglobulin"/>
    <property type="match status" value="1"/>
</dbReference>
<reference evidence="3" key="1">
    <citation type="submission" date="2023-10" db="EMBL/GenBank/DDBJ databases">
        <title>Genome assemblies of two species of porcelain crab, Petrolisthes cinctipes and Petrolisthes manimaculis (Anomura: Porcellanidae).</title>
        <authorList>
            <person name="Angst P."/>
        </authorList>
    </citation>
    <scope>NUCLEOTIDE SEQUENCE</scope>
    <source>
        <strain evidence="3">PB745_01</strain>
        <tissue evidence="3">Gill</tissue>
    </source>
</reference>
<dbReference type="InterPro" id="IPR013783">
    <property type="entry name" value="Ig-like_fold"/>
</dbReference>
<evidence type="ECO:0000313" key="3">
    <source>
        <dbReference type="EMBL" id="KAK3865183.1"/>
    </source>
</evidence>
<dbReference type="GO" id="GO:0032589">
    <property type="term" value="C:neuron projection membrane"/>
    <property type="evidence" value="ECO:0007669"/>
    <property type="project" value="TreeGrafter"/>
</dbReference>
<dbReference type="EMBL" id="JAWQEG010003645">
    <property type="protein sequence ID" value="KAK3865183.1"/>
    <property type="molecule type" value="Genomic_DNA"/>
</dbReference>
<organism evidence="3 4">
    <name type="scientific">Petrolisthes cinctipes</name>
    <name type="common">Flat porcelain crab</name>
    <dbReference type="NCBI Taxonomy" id="88211"/>
    <lineage>
        <taxon>Eukaryota</taxon>
        <taxon>Metazoa</taxon>
        <taxon>Ecdysozoa</taxon>
        <taxon>Arthropoda</taxon>
        <taxon>Crustacea</taxon>
        <taxon>Multicrustacea</taxon>
        <taxon>Malacostraca</taxon>
        <taxon>Eumalacostraca</taxon>
        <taxon>Eucarida</taxon>
        <taxon>Decapoda</taxon>
        <taxon>Pleocyemata</taxon>
        <taxon>Anomura</taxon>
        <taxon>Galatheoidea</taxon>
        <taxon>Porcellanidae</taxon>
        <taxon>Petrolisthes</taxon>
    </lineage>
</organism>